<dbReference type="GO" id="GO:0008811">
    <property type="term" value="F:chloramphenicol O-acetyltransferase activity"/>
    <property type="evidence" value="ECO:0007669"/>
    <property type="project" value="InterPro"/>
</dbReference>
<dbReference type="PANTHER" id="PTHR38474:SF1">
    <property type="entry name" value="SLR0299 PROTEIN"/>
    <property type="match status" value="1"/>
</dbReference>
<dbReference type="InterPro" id="IPR023213">
    <property type="entry name" value="CAT-like_dom_sf"/>
</dbReference>
<dbReference type="SMART" id="SM01059">
    <property type="entry name" value="CAT"/>
    <property type="match status" value="1"/>
</dbReference>
<evidence type="ECO:0000313" key="1">
    <source>
        <dbReference type="EMBL" id="QQL50826.1"/>
    </source>
</evidence>
<gene>
    <name evidence="1" type="ORF">GO620_005035</name>
</gene>
<keyword evidence="1" id="KW-0808">Transferase</keyword>
<dbReference type="Gene3D" id="3.30.559.10">
    <property type="entry name" value="Chloramphenicol acetyltransferase-like domain"/>
    <property type="match status" value="1"/>
</dbReference>
<dbReference type="AlphaFoldDB" id="A0A6I4I2C4"/>
<dbReference type="EMBL" id="CP066775">
    <property type="protein sequence ID" value="QQL50826.1"/>
    <property type="molecule type" value="Genomic_DNA"/>
</dbReference>
<dbReference type="InterPro" id="IPR001707">
    <property type="entry name" value="Cmp_AcTrfase"/>
</dbReference>
<evidence type="ECO:0000313" key="2">
    <source>
        <dbReference type="Proteomes" id="UP000429232"/>
    </source>
</evidence>
<dbReference type="KEGG" id="mgik:GO620_005035"/>
<organism evidence="1 2">
    <name type="scientific">Mucilaginibacter ginkgonis</name>
    <dbReference type="NCBI Taxonomy" id="2682091"/>
    <lineage>
        <taxon>Bacteria</taxon>
        <taxon>Pseudomonadati</taxon>
        <taxon>Bacteroidota</taxon>
        <taxon>Sphingobacteriia</taxon>
        <taxon>Sphingobacteriales</taxon>
        <taxon>Sphingobacteriaceae</taxon>
        <taxon>Mucilaginibacter</taxon>
    </lineage>
</organism>
<protein>
    <submittedName>
        <fullName evidence="1">Chloramphenicol acetyltransferase</fullName>
    </submittedName>
</protein>
<keyword evidence="2" id="KW-1185">Reference proteome</keyword>
<dbReference type="SUPFAM" id="SSF52777">
    <property type="entry name" value="CoA-dependent acyltransferases"/>
    <property type="match status" value="1"/>
</dbReference>
<name>A0A6I4I2C4_9SPHI</name>
<proteinExistence type="predicted"/>
<reference evidence="1 2" key="1">
    <citation type="submission" date="2020-12" db="EMBL/GenBank/DDBJ databases">
        <title>HMF7856_wgs.fasta genome submission.</title>
        <authorList>
            <person name="Kang H."/>
            <person name="Kim H."/>
            <person name="Joh K."/>
        </authorList>
    </citation>
    <scope>NUCLEOTIDE SEQUENCE [LARGE SCALE GENOMIC DNA]</scope>
    <source>
        <strain evidence="1 2">HMF7856</strain>
    </source>
</reference>
<dbReference type="RefSeq" id="WP_157526674.1">
    <property type="nucleotide sequence ID" value="NZ_CP066775.1"/>
</dbReference>
<dbReference type="Pfam" id="PF00302">
    <property type="entry name" value="CAT"/>
    <property type="match status" value="1"/>
</dbReference>
<dbReference type="Proteomes" id="UP000429232">
    <property type="component" value="Chromosome"/>
</dbReference>
<accession>A0A6I4I2C4</accession>
<dbReference type="PANTHER" id="PTHR38474">
    <property type="entry name" value="SLR0299 PROTEIN"/>
    <property type="match status" value="1"/>
</dbReference>
<sequence>MKHKVDISNWKRREHFHFFKQFEEPYHGVTVTIDCTRAYQYSKANGTSFFLYYLYQCLVASNQLEAFKLRILDDELYRFDRIDAGSALARDNGTFGFGDFIYYPTFEEFNTEAGKVMKRVATETDLQRSSAENVIRFSALPWIDFTALSHARLFAFKDSCPKISFGKVADTNGKKTMPLSIHVHHALIDGRDLGEFLALYQDLVNR</sequence>